<dbReference type="GO" id="GO:0008236">
    <property type="term" value="F:serine-type peptidase activity"/>
    <property type="evidence" value="ECO:0007669"/>
    <property type="project" value="InterPro"/>
</dbReference>
<dbReference type="InterPro" id="IPR029058">
    <property type="entry name" value="AB_hydrolase_fold"/>
</dbReference>
<evidence type="ECO:0000256" key="1">
    <source>
        <dbReference type="ARBA" id="ARBA00022801"/>
    </source>
</evidence>
<comment type="caution">
    <text evidence="3">The sequence shown here is derived from an EMBL/GenBank/DDBJ whole genome shotgun (WGS) entry which is preliminary data.</text>
</comment>
<dbReference type="Proteomes" id="UP000178319">
    <property type="component" value="Unassembled WGS sequence"/>
</dbReference>
<dbReference type="EMBL" id="MHBZ01000030">
    <property type="protein sequence ID" value="OGY10735.1"/>
    <property type="molecule type" value="Genomic_DNA"/>
</dbReference>
<protein>
    <recommendedName>
        <fullName evidence="2">Peptidase S9 prolyl oligopeptidase catalytic domain-containing protein</fullName>
    </recommendedName>
</protein>
<reference evidence="3 4" key="1">
    <citation type="journal article" date="2016" name="Nat. Commun.">
        <title>Thousands of microbial genomes shed light on interconnected biogeochemical processes in an aquifer system.</title>
        <authorList>
            <person name="Anantharaman K."/>
            <person name="Brown C.T."/>
            <person name="Hug L.A."/>
            <person name="Sharon I."/>
            <person name="Castelle C.J."/>
            <person name="Probst A.J."/>
            <person name="Thomas B.C."/>
            <person name="Singh A."/>
            <person name="Wilkins M.J."/>
            <person name="Karaoz U."/>
            <person name="Brodie E.L."/>
            <person name="Williams K.H."/>
            <person name="Hubbard S.S."/>
            <person name="Banfield J.F."/>
        </authorList>
    </citation>
    <scope>NUCLEOTIDE SEQUENCE [LARGE SCALE GENOMIC DNA]</scope>
</reference>
<gene>
    <name evidence="3" type="ORF">A3D26_02735</name>
</gene>
<accession>A0A1G1V5P8</accession>
<dbReference type="GO" id="GO:0006508">
    <property type="term" value="P:proteolysis"/>
    <property type="evidence" value="ECO:0007669"/>
    <property type="project" value="InterPro"/>
</dbReference>
<dbReference type="Gene3D" id="3.40.50.1820">
    <property type="entry name" value="alpha/beta hydrolase"/>
    <property type="match status" value="1"/>
</dbReference>
<dbReference type="STRING" id="1797516.A3D26_02735"/>
<name>A0A1G1V5P8_9BACT</name>
<sequence>MFRGWLPQENYQTGDGTKNAAAVFAQNGFITLAPDFLDYGGSDPRDPDEITGRLESYPIALTLLKSAENLKLVCASEVCPPMSNVPASTAKRGEQPPTSVFLYGHSNGGHLALAALEISKKPIPTVLWAPVSKPWPFSTLFFSDETDDKGKTQRKMLAKFEENYDVFKYSIDNYFDQITAPIQLHQGTQDPAVPYAWSDSFYKTLKEKDKDITYFKYPGNNHDLAQSWNLAITRSLTFFQKHLAE</sequence>
<dbReference type="PANTHER" id="PTHR22946:SF9">
    <property type="entry name" value="POLYKETIDE TRANSFERASE AF380"/>
    <property type="match status" value="1"/>
</dbReference>
<evidence type="ECO:0000313" key="4">
    <source>
        <dbReference type="Proteomes" id="UP000178319"/>
    </source>
</evidence>
<proteinExistence type="predicted"/>
<dbReference type="PANTHER" id="PTHR22946">
    <property type="entry name" value="DIENELACTONE HYDROLASE DOMAIN-CONTAINING PROTEIN-RELATED"/>
    <property type="match status" value="1"/>
</dbReference>
<dbReference type="SUPFAM" id="SSF53474">
    <property type="entry name" value="alpha/beta-Hydrolases"/>
    <property type="match status" value="1"/>
</dbReference>
<dbReference type="Pfam" id="PF00326">
    <property type="entry name" value="Peptidase_S9"/>
    <property type="match status" value="1"/>
</dbReference>
<dbReference type="GO" id="GO:0052689">
    <property type="term" value="F:carboxylic ester hydrolase activity"/>
    <property type="evidence" value="ECO:0007669"/>
    <property type="project" value="UniProtKB-ARBA"/>
</dbReference>
<dbReference type="InterPro" id="IPR001375">
    <property type="entry name" value="Peptidase_S9_cat"/>
</dbReference>
<keyword evidence="1" id="KW-0378">Hydrolase</keyword>
<dbReference type="InterPro" id="IPR050261">
    <property type="entry name" value="FrsA_esterase"/>
</dbReference>
<feature type="domain" description="Peptidase S9 prolyl oligopeptidase catalytic" evidence="2">
    <location>
        <begin position="97"/>
        <end position="243"/>
    </location>
</feature>
<organism evidence="3 4">
    <name type="scientific">Candidatus Blackburnbacteria bacterium RIFCSPHIGHO2_02_FULL_44_20</name>
    <dbReference type="NCBI Taxonomy" id="1797516"/>
    <lineage>
        <taxon>Bacteria</taxon>
        <taxon>Candidatus Blackburniibacteriota</taxon>
    </lineage>
</organism>
<evidence type="ECO:0000313" key="3">
    <source>
        <dbReference type="EMBL" id="OGY10735.1"/>
    </source>
</evidence>
<dbReference type="AlphaFoldDB" id="A0A1G1V5P8"/>
<evidence type="ECO:0000259" key="2">
    <source>
        <dbReference type="Pfam" id="PF00326"/>
    </source>
</evidence>